<evidence type="ECO:0000313" key="1">
    <source>
        <dbReference type="EMBL" id="KAF7369263.1"/>
    </source>
</evidence>
<dbReference type="Proteomes" id="UP000620124">
    <property type="component" value="Unassembled WGS sequence"/>
</dbReference>
<sequence>MDHWDSGDLSFCSRYKRCPSSDLCRQSSASVHILPFLYEPSQPKYEDEILLPLPWLCCGGLCAAPTLPGEGAYSASNLIDLLDVPTSVTQPLANQLLDVLQKNGLTKNFGVVGVHSHVAIAPGQVMFQHGTVARPSRTKRSKPTTT</sequence>
<keyword evidence="2" id="KW-1185">Reference proteome</keyword>
<accession>A0A8H6YZA5</accession>
<evidence type="ECO:0000313" key="2">
    <source>
        <dbReference type="Proteomes" id="UP000620124"/>
    </source>
</evidence>
<dbReference type="AlphaFoldDB" id="A0A8H6YZA5"/>
<name>A0A8H6YZA5_9AGAR</name>
<gene>
    <name evidence="1" type="ORF">MVEN_00254000</name>
</gene>
<organism evidence="1 2">
    <name type="scientific">Mycena venus</name>
    <dbReference type="NCBI Taxonomy" id="2733690"/>
    <lineage>
        <taxon>Eukaryota</taxon>
        <taxon>Fungi</taxon>
        <taxon>Dikarya</taxon>
        <taxon>Basidiomycota</taxon>
        <taxon>Agaricomycotina</taxon>
        <taxon>Agaricomycetes</taxon>
        <taxon>Agaricomycetidae</taxon>
        <taxon>Agaricales</taxon>
        <taxon>Marasmiineae</taxon>
        <taxon>Mycenaceae</taxon>
        <taxon>Mycena</taxon>
    </lineage>
</organism>
<proteinExistence type="predicted"/>
<dbReference type="OrthoDB" id="2898635at2759"/>
<reference evidence="1" key="1">
    <citation type="submission" date="2020-05" db="EMBL/GenBank/DDBJ databases">
        <title>Mycena genomes resolve the evolution of fungal bioluminescence.</title>
        <authorList>
            <person name="Tsai I.J."/>
        </authorList>
    </citation>
    <scope>NUCLEOTIDE SEQUENCE</scope>
    <source>
        <strain evidence="1">CCC161011</strain>
    </source>
</reference>
<protein>
    <submittedName>
        <fullName evidence="1">Uncharacterized protein</fullName>
    </submittedName>
</protein>
<dbReference type="EMBL" id="JACAZI010000002">
    <property type="protein sequence ID" value="KAF7369263.1"/>
    <property type="molecule type" value="Genomic_DNA"/>
</dbReference>
<comment type="caution">
    <text evidence="1">The sequence shown here is derived from an EMBL/GenBank/DDBJ whole genome shotgun (WGS) entry which is preliminary data.</text>
</comment>